<reference evidence="3 5" key="2">
    <citation type="journal article" date="2013" name="Nature">
        <title>Insights into bilaterian evolution from three spiralian genomes.</title>
        <authorList>
            <person name="Simakov O."/>
            <person name="Marletaz F."/>
            <person name="Cho S.J."/>
            <person name="Edsinger-Gonzales E."/>
            <person name="Havlak P."/>
            <person name="Hellsten U."/>
            <person name="Kuo D.H."/>
            <person name="Larsson T."/>
            <person name="Lv J."/>
            <person name="Arendt D."/>
            <person name="Savage R."/>
            <person name="Osoegawa K."/>
            <person name="de Jong P."/>
            <person name="Grimwood J."/>
            <person name="Chapman J.A."/>
            <person name="Shapiro H."/>
            <person name="Aerts A."/>
            <person name="Otillar R.P."/>
            <person name="Terry A.Y."/>
            <person name="Boore J.L."/>
            <person name="Grigoriev I.V."/>
            <person name="Lindberg D.R."/>
            <person name="Seaver E.C."/>
            <person name="Weisblat D.A."/>
            <person name="Putnam N.H."/>
            <person name="Rokhsar D.S."/>
        </authorList>
    </citation>
    <scope>NUCLEOTIDE SEQUENCE</scope>
    <source>
        <strain evidence="3 5">I ESC-2004</strain>
    </source>
</reference>
<accession>R7U803</accession>
<reference evidence="5" key="1">
    <citation type="submission" date="2012-12" db="EMBL/GenBank/DDBJ databases">
        <authorList>
            <person name="Hellsten U."/>
            <person name="Grimwood J."/>
            <person name="Chapman J.A."/>
            <person name="Shapiro H."/>
            <person name="Aerts A."/>
            <person name="Otillar R.P."/>
            <person name="Terry A.Y."/>
            <person name="Boore J.L."/>
            <person name="Simakov O."/>
            <person name="Marletaz F."/>
            <person name="Cho S.-J."/>
            <person name="Edsinger-Gonzales E."/>
            <person name="Havlak P."/>
            <person name="Kuo D.-H."/>
            <person name="Larsson T."/>
            <person name="Lv J."/>
            <person name="Arendt D."/>
            <person name="Savage R."/>
            <person name="Osoegawa K."/>
            <person name="de Jong P."/>
            <person name="Lindberg D.R."/>
            <person name="Seaver E.C."/>
            <person name="Weisblat D.A."/>
            <person name="Putnam N.H."/>
            <person name="Grigoriev I.V."/>
            <person name="Rokhsar D.S."/>
        </authorList>
    </citation>
    <scope>NUCLEOTIDE SEQUENCE</scope>
    <source>
        <strain evidence="5">I ESC-2004</strain>
    </source>
</reference>
<dbReference type="OMA" id="MYFRIAS"/>
<dbReference type="EMBL" id="KB304010">
    <property type="protein sequence ID" value="ELU02485.1"/>
    <property type="molecule type" value="Genomic_DNA"/>
</dbReference>
<dbReference type="FunFam" id="3.30.300.30:FF:000007">
    <property type="entry name" value="4-coumarate--CoA ligase 2"/>
    <property type="match status" value="1"/>
</dbReference>
<organism evidence="3">
    <name type="scientific">Capitella teleta</name>
    <name type="common">Polychaete worm</name>
    <dbReference type="NCBI Taxonomy" id="283909"/>
    <lineage>
        <taxon>Eukaryota</taxon>
        <taxon>Metazoa</taxon>
        <taxon>Spiralia</taxon>
        <taxon>Lophotrochozoa</taxon>
        <taxon>Annelida</taxon>
        <taxon>Polychaeta</taxon>
        <taxon>Sedentaria</taxon>
        <taxon>Scolecida</taxon>
        <taxon>Capitellidae</taxon>
        <taxon>Capitella</taxon>
    </lineage>
</organism>
<dbReference type="PANTHER" id="PTHR24096">
    <property type="entry name" value="LONG-CHAIN-FATTY-ACID--COA LIGASE"/>
    <property type="match status" value="1"/>
</dbReference>
<dbReference type="InterPro" id="IPR025110">
    <property type="entry name" value="AMP-bd_C"/>
</dbReference>
<dbReference type="Pfam" id="PF13193">
    <property type="entry name" value="AMP-binding_C"/>
    <property type="match status" value="1"/>
</dbReference>
<dbReference type="STRING" id="283909.R7U803"/>
<feature type="domain" description="AMP-binding enzyme C-terminal" evidence="2">
    <location>
        <begin position="56"/>
        <end position="132"/>
    </location>
</feature>
<evidence type="ECO:0000313" key="4">
    <source>
        <dbReference type="EnsemblMetazoa" id="CapteP100263"/>
    </source>
</evidence>
<dbReference type="Gene3D" id="3.30.300.30">
    <property type="match status" value="1"/>
</dbReference>
<evidence type="ECO:0000313" key="3">
    <source>
        <dbReference type="EMBL" id="ELU02485.1"/>
    </source>
</evidence>
<dbReference type="EnsemblMetazoa" id="CapteT100263">
    <property type="protein sequence ID" value="CapteP100263"/>
    <property type="gene ID" value="CapteG100263"/>
</dbReference>
<dbReference type="PANTHER" id="PTHR24096:SF422">
    <property type="entry name" value="BCDNA.GH02901"/>
    <property type="match status" value="1"/>
</dbReference>
<dbReference type="InterPro" id="IPR045851">
    <property type="entry name" value="AMP-bd_C_sf"/>
</dbReference>
<sequence length="144" mass="16128">MTKSYFKNKAATDETIVDGWLHTGDVGYYDDQGHMVISDRLNELIKVKGYQVAPAELEALLVTHPAIQDAAVIGKPDERVGEQPRAYVALKPDKHMTEAEVQEFVSGKVASYKRLTGGVEFRSNIPRFPSGKILRKDLKQELQK</sequence>
<gene>
    <name evidence="3" type="ORF">CAPTEDRAFT_100263</name>
</gene>
<evidence type="ECO:0000259" key="2">
    <source>
        <dbReference type="Pfam" id="PF13193"/>
    </source>
</evidence>
<dbReference type="OrthoDB" id="10253869at2759"/>
<dbReference type="Gene3D" id="2.30.38.10">
    <property type="entry name" value="Luciferase, Domain 3"/>
    <property type="match status" value="1"/>
</dbReference>
<dbReference type="SUPFAM" id="SSF56801">
    <property type="entry name" value="Acetyl-CoA synthetase-like"/>
    <property type="match status" value="1"/>
</dbReference>
<evidence type="ECO:0000256" key="1">
    <source>
        <dbReference type="ARBA" id="ARBA00006432"/>
    </source>
</evidence>
<comment type="similarity">
    <text evidence="1">Belongs to the ATP-dependent AMP-binding enzyme family.</text>
</comment>
<proteinExistence type="inferred from homology"/>
<name>R7U803_CAPTE</name>
<dbReference type="Proteomes" id="UP000014760">
    <property type="component" value="Unassembled WGS sequence"/>
</dbReference>
<dbReference type="HOGENOM" id="CLU_000022_17_3_1"/>
<protein>
    <recommendedName>
        <fullName evidence="2">AMP-binding enzyme C-terminal domain-containing protein</fullName>
    </recommendedName>
</protein>
<reference evidence="4" key="3">
    <citation type="submission" date="2015-06" db="UniProtKB">
        <authorList>
            <consortium name="EnsemblMetazoa"/>
        </authorList>
    </citation>
    <scope>IDENTIFICATION</scope>
</reference>
<keyword evidence="5" id="KW-1185">Reference proteome</keyword>
<evidence type="ECO:0000313" key="5">
    <source>
        <dbReference type="Proteomes" id="UP000014760"/>
    </source>
</evidence>
<dbReference type="GO" id="GO:0016405">
    <property type="term" value="F:CoA-ligase activity"/>
    <property type="evidence" value="ECO:0007669"/>
    <property type="project" value="TreeGrafter"/>
</dbReference>
<dbReference type="AlphaFoldDB" id="R7U803"/>
<dbReference type="EMBL" id="AMQN01008807">
    <property type="status" value="NOT_ANNOTATED_CDS"/>
    <property type="molecule type" value="Genomic_DNA"/>
</dbReference>